<proteinExistence type="predicted"/>
<gene>
    <name evidence="1" type="ORF">NCTC10293_01720</name>
</gene>
<accession>A0A378R9G1</accession>
<evidence type="ECO:0000313" key="1">
    <source>
        <dbReference type="EMBL" id="STZ14130.1"/>
    </source>
</evidence>
<dbReference type="Pfam" id="PF08905">
    <property type="entry name" value="DUF1850"/>
    <property type="match status" value="1"/>
</dbReference>
<dbReference type="Proteomes" id="UP000255279">
    <property type="component" value="Unassembled WGS sequence"/>
</dbReference>
<dbReference type="AlphaFoldDB" id="A0A378R9G1"/>
<sequence>MIVACFFVVAVGVFWRTPAVVLRTPNDEFHCRLAHDFSLKWRHSVEKQLWQENYTQQGDKLLLTSTYIQSFGAGTPSTGTPISAPQGYTGQRVDLALDVLNWVVSDNMAGEIISADGRFAIAKKLPDYTEVQIKPATLNAWQRLWIAPCPAE</sequence>
<protein>
    <submittedName>
        <fullName evidence="1">Uncharacterized conserved protein</fullName>
    </submittedName>
</protein>
<reference evidence="1 2" key="1">
    <citation type="submission" date="2018-06" db="EMBL/GenBank/DDBJ databases">
        <authorList>
            <consortium name="Pathogen Informatics"/>
            <person name="Doyle S."/>
        </authorList>
    </citation>
    <scope>NUCLEOTIDE SEQUENCE [LARGE SCALE GENOMIC DNA]</scope>
    <source>
        <strain evidence="1 2">NCTC10293</strain>
    </source>
</reference>
<organism evidence="1 2">
    <name type="scientific">Moraxella caviae</name>
    <dbReference type="NCBI Taxonomy" id="34060"/>
    <lineage>
        <taxon>Bacteria</taxon>
        <taxon>Pseudomonadati</taxon>
        <taxon>Pseudomonadota</taxon>
        <taxon>Gammaproteobacteria</taxon>
        <taxon>Moraxellales</taxon>
        <taxon>Moraxellaceae</taxon>
        <taxon>Moraxella</taxon>
    </lineage>
</organism>
<dbReference type="InterPro" id="IPR015001">
    <property type="entry name" value="DUF1850"/>
</dbReference>
<evidence type="ECO:0000313" key="2">
    <source>
        <dbReference type="Proteomes" id="UP000255279"/>
    </source>
</evidence>
<dbReference type="EMBL" id="UGQE01000004">
    <property type="protein sequence ID" value="STZ14130.1"/>
    <property type="molecule type" value="Genomic_DNA"/>
</dbReference>
<name>A0A378R9G1_9GAMM</name>